<comment type="caution">
    <text evidence="5">The sequence shown here is derived from an EMBL/GenBank/DDBJ whole genome shotgun (WGS) entry which is preliminary data.</text>
</comment>
<evidence type="ECO:0000256" key="3">
    <source>
        <dbReference type="SAM" id="MobiDB-lite"/>
    </source>
</evidence>
<evidence type="ECO:0000256" key="2">
    <source>
        <dbReference type="ARBA" id="ARBA00023306"/>
    </source>
</evidence>
<reference evidence="5 6" key="1">
    <citation type="submission" date="2018-09" db="EMBL/GenBank/DDBJ databases">
        <title>whole genome sequence of T. equiperdum IVM-t1 strain.</title>
        <authorList>
            <person name="Suganuma K."/>
        </authorList>
    </citation>
    <scope>NUCLEOTIDE SEQUENCE [LARGE SCALE GENOMIC DNA]</scope>
    <source>
        <strain evidence="5 6">IVM-t1</strain>
    </source>
</reference>
<dbReference type="EMBL" id="QSBY01000008">
    <property type="protein sequence ID" value="RHW71106.1"/>
    <property type="molecule type" value="Genomic_DNA"/>
</dbReference>
<accession>A0A3L6L4R2</accession>
<evidence type="ECO:0000313" key="5">
    <source>
        <dbReference type="EMBL" id="RHW71106.1"/>
    </source>
</evidence>
<dbReference type="AlphaFoldDB" id="A0A3L6L4R2"/>
<evidence type="ECO:0000313" key="6">
    <source>
        <dbReference type="Proteomes" id="UP000266743"/>
    </source>
</evidence>
<dbReference type="GO" id="GO:0051301">
    <property type="term" value="P:cell division"/>
    <property type="evidence" value="ECO:0007669"/>
    <property type="project" value="UniProtKB-KW"/>
</dbReference>
<dbReference type="PANTHER" id="PTHR13255:SF0">
    <property type="entry name" value="ATAXIN-10"/>
    <property type="match status" value="1"/>
</dbReference>
<name>A0A3L6L4R2_9TRYP</name>
<dbReference type="InterPro" id="IPR019156">
    <property type="entry name" value="Ataxin-10_domain"/>
</dbReference>
<evidence type="ECO:0000259" key="4">
    <source>
        <dbReference type="Pfam" id="PF09759"/>
    </source>
</evidence>
<dbReference type="GO" id="GO:0005829">
    <property type="term" value="C:cytosol"/>
    <property type="evidence" value="ECO:0007669"/>
    <property type="project" value="TreeGrafter"/>
</dbReference>
<feature type="domain" description="Ataxin-10" evidence="4">
    <location>
        <begin position="197"/>
        <end position="296"/>
    </location>
</feature>
<keyword evidence="1" id="KW-0132">Cell division</keyword>
<dbReference type="Proteomes" id="UP000266743">
    <property type="component" value="Chromosome 8"/>
</dbReference>
<sequence length="304" mass="33568">MTDHEGSIRDLDTRALGEIDNKVDKLLTLCETDVKLKDFSFAFKLEHAVDVAAFDAGREPGEEVLHLQHVLFRMIKLSLHVARHVLHRTKGFIAPGTTNTEDPVVGGATNAEGDAESGGLQRESSVAELSDGSEAWLDMGATLSHSAVEVLNLTLLSHRRLLRRLQTYCLGSQVLEYITDALTISRDHEITCFLEGFRREHVRLVANLTYENKEVCSAVLGDTRLLTAILGATRIDLENPGMGEWATFVIRNLCYCSNEAREILRGLTPISIVEEADELFGKAVDPHATPEGRSAVEPLQTHTE</sequence>
<dbReference type="Pfam" id="PF09759">
    <property type="entry name" value="Atx10homo_assoc"/>
    <property type="match status" value="1"/>
</dbReference>
<dbReference type="InterPro" id="IPR051374">
    <property type="entry name" value="Ataxin-10/CTR86_families"/>
</dbReference>
<proteinExistence type="predicted"/>
<protein>
    <submittedName>
        <fullName evidence="5">Spinocerebellar ataxia type 10 protein domain containing protein</fullName>
    </submittedName>
</protein>
<gene>
    <name evidence="5" type="ORF">DPX39_080048800</name>
</gene>
<organism evidence="5 6">
    <name type="scientific">Trypanosoma brucei equiperdum</name>
    <dbReference type="NCBI Taxonomy" id="630700"/>
    <lineage>
        <taxon>Eukaryota</taxon>
        <taxon>Discoba</taxon>
        <taxon>Euglenozoa</taxon>
        <taxon>Kinetoplastea</taxon>
        <taxon>Metakinetoplastina</taxon>
        <taxon>Trypanosomatida</taxon>
        <taxon>Trypanosomatidae</taxon>
        <taxon>Trypanosoma</taxon>
    </lineage>
</organism>
<keyword evidence="2" id="KW-0131">Cell cycle</keyword>
<dbReference type="PANTHER" id="PTHR13255">
    <property type="entry name" value="ATAXIN-10"/>
    <property type="match status" value="1"/>
</dbReference>
<feature type="region of interest" description="Disordered" evidence="3">
    <location>
        <begin position="97"/>
        <end position="122"/>
    </location>
</feature>
<evidence type="ECO:0000256" key="1">
    <source>
        <dbReference type="ARBA" id="ARBA00022618"/>
    </source>
</evidence>
<feature type="region of interest" description="Disordered" evidence="3">
    <location>
        <begin position="284"/>
        <end position="304"/>
    </location>
</feature>